<dbReference type="Proteomes" id="UP001500449">
    <property type="component" value="Unassembled WGS sequence"/>
</dbReference>
<feature type="domain" description="CzcB-like barrel-sandwich hybrid" evidence="6">
    <location>
        <begin position="88"/>
        <end position="193"/>
    </location>
</feature>
<feature type="compositionally biased region" description="Gly residues" evidence="3">
    <location>
        <begin position="192"/>
        <end position="209"/>
    </location>
</feature>
<dbReference type="Pfam" id="PF25973">
    <property type="entry name" value="BSH_CzcB"/>
    <property type="match status" value="1"/>
</dbReference>
<organism evidence="7 8">
    <name type="scientific">Pseudonocardia ailaonensis</name>
    <dbReference type="NCBI Taxonomy" id="367279"/>
    <lineage>
        <taxon>Bacteria</taxon>
        <taxon>Bacillati</taxon>
        <taxon>Actinomycetota</taxon>
        <taxon>Actinomycetes</taxon>
        <taxon>Pseudonocardiales</taxon>
        <taxon>Pseudonocardiaceae</taxon>
        <taxon>Pseudonocardia</taxon>
    </lineage>
</organism>
<dbReference type="InterPro" id="IPR058647">
    <property type="entry name" value="BSH_CzcB-like"/>
</dbReference>
<dbReference type="Gene3D" id="2.40.420.20">
    <property type="match status" value="1"/>
</dbReference>
<dbReference type="PANTHER" id="PTHR32347">
    <property type="entry name" value="EFFLUX SYSTEM COMPONENT YKNX-RELATED"/>
    <property type="match status" value="1"/>
</dbReference>
<sequence length="422" mass="40348">MSETSGAHRTAPPEAARRSRFAGWSWKRWLLIGLALAVVVFLLVWFLVPRSSAAAATQLARATTGTLTTTVAATGTIAPAQRSDLSFTVSGQVTAVPVTVGQQVTAGQTLATVDAASLPSQLAQAKASVANAQAKVDSDGSASSAQRNADQAALSAAQAQQAVAERALSQATLTAPFAGTVAAVNVTAGQQVGGGSGGSSSGQSGGASGQSGAASAASASTAGSADVTVISTGTFVVTTSIDDTEVSRVKAGQQAQITPTGATQAVAATVDTVGLVATQTSGVAGYPVTLKVTGDASALHAGGSAQVAIVTSEVRDAVLVPTAAVRQAGGQASVMVDRNGTQVETPVTVGATDGARTQITRGIEAGTQVVVPTGTTGTTGGARFGGFGGGGGAGGFGGGGAGAGGAGGGLGGNRGGGARGGS</sequence>
<evidence type="ECO:0000259" key="5">
    <source>
        <dbReference type="Pfam" id="PF25967"/>
    </source>
</evidence>
<dbReference type="RefSeq" id="WP_344421231.1">
    <property type="nucleotide sequence ID" value="NZ_BAAAQK010000018.1"/>
</dbReference>
<evidence type="ECO:0008006" key="9">
    <source>
        <dbReference type="Google" id="ProtNLM"/>
    </source>
</evidence>
<gene>
    <name evidence="7" type="ORF">GCM10009836_48170</name>
</gene>
<feature type="region of interest" description="Disordered" evidence="3">
    <location>
        <begin position="192"/>
        <end position="214"/>
    </location>
</feature>
<comment type="caution">
    <text evidence="7">The sequence shown here is derived from an EMBL/GenBank/DDBJ whole genome shotgun (WGS) entry which is preliminary data.</text>
</comment>
<dbReference type="InterPro" id="IPR058627">
    <property type="entry name" value="MdtA-like_C"/>
</dbReference>
<evidence type="ECO:0000256" key="1">
    <source>
        <dbReference type="ARBA" id="ARBA00004196"/>
    </source>
</evidence>
<comment type="subcellular location">
    <subcellularLocation>
        <location evidence="1">Cell envelope</location>
    </subcellularLocation>
</comment>
<feature type="domain" description="Multidrug resistance protein MdtA-like C-terminal permuted SH3" evidence="5">
    <location>
        <begin position="316"/>
        <end position="371"/>
    </location>
</feature>
<evidence type="ECO:0000313" key="8">
    <source>
        <dbReference type="Proteomes" id="UP001500449"/>
    </source>
</evidence>
<evidence type="ECO:0000256" key="4">
    <source>
        <dbReference type="SAM" id="Phobius"/>
    </source>
</evidence>
<protein>
    <recommendedName>
        <fullName evidence="9">Membrane fusion protein biotin-lipoyl like domain-containing protein</fullName>
    </recommendedName>
</protein>
<feature type="region of interest" description="Disordered" evidence="3">
    <location>
        <begin position="402"/>
        <end position="422"/>
    </location>
</feature>
<keyword evidence="2" id="KW-0175">Coiled coil</keyword>
<keyword evidence="4" id="KW-0472">Membrane</keyword>
<dbReference type="Gene3D" id="2.40.30.170">
    <property type="match status" value="1"/>
</dbReference>
<keyword evidence="4" id="KW-0812">Transmembrane</keyword>
<dbReference type="Gene3D" id="2.40.50.100">
    <property type="match status" value="1"/>
</dbReference>
<evidence type="ECO:0000259" key="6">
    <source>
        <dbReference type="Pfam" id="PF25973"/>
    </source>
</evidence>
<evidence type="ECO:0000313" key="7">
    <source>
        <dbReference type="EMBL" id="GAA1862259.1"/>
    </source>
</evidence>
<evidence type="ECO:0000256" key="2">
    <source>
        <dbReference type="ARBA" id="ARBA00023054"/>
    </source>
</evidence>
<dbReference type="Pfam" id="PF25967">
    <property type="entry name" value="RND-MFP_C"/>
    <property type="match status" value="1"/>
</dbReference>
<proteinExistence type="predicted"/>
<dbReference type="EMBL" id="BAAAQK010000018">
    <property type="protein sequence ID" value="GAA1862259.1"/>
    <property type="molecule type" value="Genomic_DNA"/>
</dbReference>
<feature type="transmembrane region" description="Helical" evidence="4">
    <location>
        <begin position="29"/>
        <end position="48"/>
    </location>
</feature>
<dbReference type="InterPro" id="IPR050465">
    <property type="entry name" value="UPF0194_transport"/>
</dbReference>
<reference evidence="7 8" key="1">
    <citation type="journal article" date="2019" name="Int. J. Syst. Evol. Microbiol.">
        <title>The Global Catalogue of Microorganisms (GCM) 10K type strain sequencing project: providing services to taxonomists for standard genome sequencing and annotation.</title>
        <authorList>
            <consortium name="The Broad Institute Genomics Platform"/>
            <consortium name="The Broad Institute Genome Sequencing Center for Infectious Disease"/>
            <person name="Wu L."/>
            <person name="Ma J."/>
        </authorList>
    </citation>
    <scope>NUCLEOTIDE SEQUENCE [LARGE SCALE GENOMIC DNA]</scope>
    <source>
        <strain evidence="7 8">JCM 16009</strain>
    </source>
</reference>
<name>A0ABN2ND50_9PSEU</name>
<dbReference type="PANTHER" id="PTHR32347:SF23">
    <property type="entry name" value="BLL5650 PROTEIN"/>
    <property type="match status" value="1"/>
</dbReference>
<accession>A0ABN2ND50</accession>
<keyword evidence="8" id="KW-1185">Reference proteome</keyword>
<dbReference type="SUPFAM" id="SSF111369">
    <property type="entry name" value="HlyD-like secretion proteins"/>
    <property type="match status" value="1"/>
</dbReference>
<evidence type="ECO:0000256" key="3">
    <source>
        <dbReference type="SAM" id="MobiDB-lite"/>
    </source>
</evidence>
<keyword evidence="4" id="KW-1133">Transmembrane helix</keyword>